<name>A0A0F9IUL0_9ZZZZ</name>
<proteinExistence type="predicted"/>
<reference evidence="1" key="1">
    <citation type="journal article" date="2015" name="Nature">
        <title>Complex archaea that bridge the gap between prokaryotes and eukaryotes.</title>
        <authorList>
            <person name="Spang A."/>
            <person name="Saw J.H."/>
            <person name="Jorgensen S.L."/>
            <person name="Zaremba-Niedzwiedzka K."/>
            <person name="Martijn J."/>
            <person name="Lind A.E."/>
            <person name="van Eijk R."/>
            <person name="Schleper C."/>
            <person name="Guy L."/>
            <person name="Ettema T.J."/>
        </authorList>
    </citation>
    <scope>NUCLEOTIDE SEQUENCE</scope>
</reference>
<sequence>MAIIKNWGKITDWIKEKWIAFKDWFKTTKLGEIITAIVDKVKSAWSSFFDWLQEKGEGFKEIVSKLTAPIRRFGSALKEKVKGSRQTGGFIPTEGLYRLHAGETVVPANQSLTFSPTIN</sequence>
<organism evidence="1">
    <name type="scientific">marine sediment metagenome</name>
    <dbReference type="NCBI Taxonomy" id="412755"/>
    <lineage>
        <taxon>unclassified sequences</taxon>
        <taxon>metagenomes</taxon>
        <taxon>ecological metagenomes</taxon>
    </lineage>
</organism>
<dbReference type="AlphaFoldDB" id="A0A0F9IUL0"/>
<dbReference type="EMBL" id="LAZR01019926">
    <property type="protein sequence ID" value="KKL90757.1"/>
    <property type="molecule type" value="Genomic_DNA"/>
</dbReference>
<evidence type="ECO:0000313" key="1">
    <source>
        <dbReference type="EMBL" id="KKL90757.1"/>
    </source>
</evidence>
<comment type="caution">
    <text evidence="1">The sequence shown here is derived from an EMBL/GenBank/DDBJ whole genome shotgun (WGS) entry which is preliminary data.</text>
</comment>
<protein>
    <submittedName>
        <fullName evidence="1">Uncharacterized protein</fullName>
    </submittedName>
</protein>
<accession>A0A0F9IUL0</accession>
<gene>
    <name evidence="1" type="ORF">LCGC14_1901460</name>
</gene>
<feature type="non-terminal residue" evidence="1">
    <location>
        <position position="119"/>
    </location>
</feature>